<name>A0A9P6DXW5_9AGAM</name>
<dbReference type="EMBL" id="MU128929">
    <property type="protein sequence ID" value="KAF9517867.1"/>
    <property type="molecule type" value="Genomic_DNA"/>
</dbReference>
<keyword evidence="3" id="KW-1185">Reference proteome</keyword>
<protein>
    <submittedName>
        <fullName evidence="2">Uncharacterized protein</fullName>
    </submittedName>
</protein>
<feature type="region of interest" description="Disordered" evidence="1">
    <location>
        <begin position="174"/>
        <end position="210"/>
    </location>
</feature>
<reference evidence="2" key="1">
    <citation type="journal article" date="2020" name="Nat. Commun.">
        <title>Large-scale genome sequencing of mycorrhizal fungi provides insights into the early evolution of symbiotic traits.</title>
        <authorList>
            <person name="Miyauchi S."/>
            <person name="Kiss E."/>
            <person name="Kuo A."/>
            <person name="Drula E."/>
            <person name="Kohler A."/>
            <person name="Sanchez-Garcia M."/>
            <person name="Morin E."/>
            <person name="Andreopoulos B."/>
            <person name="Barry K.W."/>
            <person name="Bonito G."/>
            <person name="Buee M."/>
            <person name="Carver A."/>
            <person name="Chen C."/>
            <person name="Cichocki N."/>
            <person name="Clum A."/>
            <person name="Culley D."/>
            <person name="Crous P.W."/>
            <person name="Fauchery L."/>
            <person name="Girlanda M."/>
            <person name="Hayes R.D."/>
            <person name="Keri Z."/>
            <person name="LaButti K."/>
            <person name="Lipzen A."/>
            <person name="Lombard V."/>
            <person name="Magnuson J."/>
            <person name="Maillard F."/>
            <person name="Murat C."/>
            <person name="Nolan M."/>
            <person name="Ohm R.A."/>
            <person name="Pangilinan J."/>
            <person name="Pereira M.F."/>
            <person name="Perotto S."/>
            <person name="Peter M."/>
            <person name="Pfister S."/>
            <person name="Riley R."/>
            <person name="Sitrit Y."/>
            <person name="Stielow J.B."/>
            <person name="Szollosi G."/>
            <person name="Zifcakova L."/>
            <person name="Stursova M."/>
            <person name="Spatafora J.W."/>
            <person name="Tedersoo L."/>
            <person name="Vaario L.M."/>
            <person name="Yamada A."/>
            <person name="Yan M."/>
            <person name="Wang P."/>
            <person name="Xu J."/>
            <person name="Bruns T."/>
            <person name="Baldrian P."/>
            <person name="Vilgalys R."/>
            <person name="Dunand C."/>
            <person name="Henrissat B."/>
            <person name="Grigoriev I.V."/>
            <person name="Hibbett D."/>
            <person name="Nagy L.G."/>
            <person name="Martin F.M."/>
        </authorList>
    </citation>
    <scope>NUCLEOTIDE SEQUENCE</scope>
    <source>
        <strain evidence="2">UP504</strain>
    </source>
</reference>
<gene>
    <name evidence="2" type="ORF">BS47DRAFT_1389577</name>
</gene>
<feature type="compositionally biased region" description="Polar residues" evidence="1">
    <location>
        <begin position="200"/>
        <end position="210"/>
    </location>
</feature>
<dbReference type="AlphaFoldDB" id="A0A9P6DXW5"/>
<evidence type="ECO:0000313" key="3">
    <source>
        <dbReference type="Proteomes" id="UP000886523"/>
    </source>
</evidence>
<comment type="caution">
    <text evidence="2">The sequence shown here is derived from an EMBL/GenBank/DDBJ whole genome shotgun (WGS) entry which is preliminary data.</text>
</comment>
<evidence type="ECO:0000256" key="1">
    <source>
        <dbReference type="SAM" id="MobiDB-lite"/>
    </source>
</evidence>
<dbReference type="Proteomes" id="UP000886523">
    <property type="component" value="Unassembled WGS sequence"/>
</dbReference>
<organism evidence="2 3">
    <name type="scientific">Hydnum rufescens UP504</name>
    <dbReference type="NCBI Taxonomy" id="1448309"/>
    <lineage>
        <taxon>Eukaryota</taxon>
        <taxon>Fungi</taxon>
        <taxon>Dikarya</taxon>
        <taxon>Basidiomycota</taxon>
        <taxon>Agaricomycotina</taxon>
        <taxon>Agaricomycetes</taxon>
        <taxon>Cantharellales</taxon>
        <taxon>Hydnaceae</taxon>
        <taxon>Hydnum</taxon>
    </lineage>
</organism>
<proteinExistence type="predicted"/>
<evidence type="ECO:0000313" key="2">
    <source>
        <dbReference type="EMBL" id="KAF9517867.1"/>
    </source>
</evidence>
<accession>A0A9P6DXW5</accession>
<sequence length="380" mass="43680">MSSGTSVGFPRTMVYTPVSVRFLLEVFIGSYRPPYKVSQQHLVISSTVYISIDNTWAQRMRANALSGHRAQGRGRHKNLPYGNHAPQRPIYLRRSWPPCNSIRIDVDIKLTRRASVTFSQNKETLKLDIENPTHLVNVITRCTHHIDSNILPSTPERTKAWLNLKRYGKQLDYQNKDVPAPSNPPAMIRHRNHTEDRTTGSRGISASFRSQRSQTPFRSILRPFSPWALAMFPIISGGVHYPVTTTLASASRSKNGEALSQEGESPRTALQFQCIAGLEGRRLDSGWKGDRRYYRPELNALVETSTREGWVFEPKEGDRISSNVEFILSTLLWIEDHLSSHLESKHREFKREVPRQWHTPRLWRVGVTEDERLECFGRER</sequence>